<keyword evidence="9" id="KW-1185">Reference proteome</keyword>
<dbReference type="Pfam" id="PF21064">
    <property type="entry name" value="Reovirus_L2_N"/>
    <property type="match status" value="1"/>
</dbReference>
<dbReference type="Pfam" id="PF21061">
    <property type="entry name" value="Reovirus_L2_7th"/>
    <property type="match status" value="1"/>
</dbReference>
<dbReference type="Pfam" id="PF21065">
    <property type="entry name" value="Reovirus_L2_MT1"/>
    <property type="match status" value="1"/>
</dbReference>
<dbReference type="Gene3D" id="3.40.50.150">
    <property type="entry name" value="Vaccinia Virus protein VP39"/>
    <property type="match status" value="1"/>
</dbReference>
<evidence type="ECO:0000259" key="1">
    <source>
        <dbReference type="Pfam" id="PF21060"/>
    </source>
</evidence>
<protein>
    <submittedName>
        <fullName evidence="8">VP1</fullName>
    </submittedName>
</protein>
<dbReference type="InterPro" id="IPR048596">
    <property type="entry name" value="Reovirus_L2_N"/>
</dbReference>
<dbReference type="Pfam" id="PF21062">
    <property type="entry name" value="Reovirus_L2_4th"/>
    <property type="match status" value="1"/>
</dbReference>
<evidence type="ECO:0000259" key="4">
    <source>
        <dbReference type="Pfam" id="PF21063"/>
    </source>
</evidence>
<evidence type="ECO:0000259" key="7">
    <source>
        <dbReference type="Pfam" id="PF21066"/>
    </source>
</evidence>
<accession>W6EJ20</accession>
<dbReference type="Pfam" id="PF21060">
    <property type="entry name" value="Reovirus_L2_6th"/>
    <property type="match status" value="1"/>
</dbReference>
<dbReference type="Proteomes" id="UP000232618">
    <property type="component" value="Genome"/>
</dbReference>
<dbReference type="RefSeq" id="YP_009507745.1">
    <property type="nucleotide sequence ID" value="NC_038630.1"/>
</dbReference>
<feature type="domain" description="Reovirus core-spike protein lambda-2-like ferredoxin-like" evidence="3">
    <location>
        <begin position="691"/>
        <end position="800"/>
    </location>
</feature>
<dbReference type="InterPro" id="IPR048604">
    <property type="entry name" value="Reovirus_L2_4th"/>
</dbReference>
<dbReference type="InterPro" id="IPR029063">
    <property type="entry name" value="SAM-dependent_MTases_sf"/>
</dbReference>
<dbReference type="InterPro" id="IPR013783">
    <property type="entry name" value="Ig-like_fold"/>
</dbReference>
<feature type="domain" description="Reovirus core-spike protein lambda-2-like GTase" evidence="4">
    <location>
        <begin position="148"/>
        <end position="389"/>
    </location>
</feature>
<sequence>MATVFGIQLTNRLNTATVRRPFHPRRYDSYITTFTTQPGINQLFRAVDYDPVDHTATFLQCNPPLNAWNPSPQFNPSDLPLGQWRRWLTDRCRALATTLQRHFPLVVNAPRLVNPIVIGMVTSAFLNSESIHLYLPYLFYDPGVAPILHSILQVDQQFSHSTFVVNKVLYTPAGVKYLALRFYDPSSPSAPCSFGKHVPSYALVAYYSDETSRLSAIHRYTGGQLILEHFDQPTYAPHLIIPRLGSPIGYGASSPNQGDLLLVESVIDAFRQNSSSGPSTAVARIDQTYHPVMNCQPADMTLLSSRLLNLALMAVQGCQTVSPMSNDPPMSEVNGFLSRVMSPGDPQLLAAYRADYEQIWRNSPFPIGANPRYQSVRQVNRFSLGTVTHVPNSSQPLQFLPQYRNANVTKANGLASYNTQRLLPIAIYHGHAVTGGTYFTSRNISGDPAAPWPIANLPPLPPLYFSAESRTRRELLSRLRHPSDRSLLKDTANFNFLATLLNSATNDPVLYEGFSLAYLGAASTHGDVHEPLILDALRLGSIPGVPIPSKIGQFGYDVESGSLMDTTLASPTGTYGVVYSDVDQVEDAGDRIDLADRAAIATMLTALNMTTAGGVTVLKINFPTVAMWTQLFHRFATMARELHIVKPLIVNSVEVYVIFSGRANDGNLTPSPALHQYLIELFARATNLMSVMRHVPLLVDVDDGTSSLGINACRQYSPDLPLAVATPDLQSLAYQLATIVPSTSYMSKEDFDGTSALTFYGKRTFLSALRLARLRNIPLPATTALRHQSRLTGPPSFQLFPVKPASVNQLMAACYNFILHAALQAVAPPRLIDCGTGPEARILSIVPAATDLLMVDQRPSAEAITSFNPALVSYVMADFMDPAFWNNRQTNAITSIFSFGAACAAANLDLIAGLTAFLQSTRLTGAGHFWLQLNSPLSPLVDIPGLITIDTRRAMYSFNGGQRQEPYALPDAILAAIRVVYPNATFTWLTPSPSMDWIEYVLGLGSAIDFDTIQTVRDYGLLTPILHVDLTQPPMVVPIPLVVGVQAVLQVAAPTNQTTVVGSIAGVQVFTGDIAASQSTIGPIQFQWDVANLRWDITLTPNQAGVLDVHVVDGPANLNRGSTNINLPPATIVIAAVVNPDFTNQGNDAAIQCDMYYRLGVFVSVAGVYQPVNLERAVIMMINNVRTLHYVHDLSDNHVLMYVCDIGDNTIGRSIAHPLADIFRIQFPNNVPLLASPPYPNASGRLMLNGQNYLDLDPLPPVLPPAVVLQQLSTAVQTGRDTVEVPVARTRMWSCKTS</sequence>
<dbReference type="Gene3D" id="3.40.50.10760">
    <property type="entry name" value="Reovirus core"/>
    <property type="match status" value="1"/>
</dbReference>
<feature type="domain" description="Reovirus core-spike protein lambda-2-like second methyltransferase" evidence="7">
    <location>
        <begin position="804"/>
        <end position="1030"/>
    </location>
</feature>
<evidence type="ECO:0000259" key="6">
    <source>
        <dbReference type="Pfam" id="PF21065"/>
    </source>
</evidence>
<evidence type="ECO:0000259" key="3">
    <source>
        <dbReference type="Pfam" id="PF21062"/>
    </source>
</evidence>
<dbReference type="Gene3D" id="2.60.40.10">
    <property type="entry name" value="Immunoglobulins"/>
    <property type="match status" value="1"/>
</dbReference>
<dbReference type="GeneID" id="37618798"/>
<dbReference type="Pfam" id="PF21063">
    <property type="entry name" value="Reovirus_L2_GTase"/>
    <property type="match status" value="1"/>
</dbReference>
<dbReference type="KEGG" id="vg:37618798"/>
<evidence type="ECO:0000259" key="2">
    <source>
        <dbReference type="Pfam" id="PF21061"/>
    </source>
</evidence>
<name>W6EJ20_9REOV</name>
<dbReference type="InterPro" id="IPR048598">
    <property type="entry name" value="Reovirus_L2_MT1"/>
</dbReference>
<feature type="domain" description="Reovirus core-spike protein lambda-2-like 7th" evidence="2">
    <location>
        <begin position="1136"/>
        <end position="1228"/>
    </location>
</feature>
<dbReference type="Gene3D" id="3.90.1810.10">
    <property type="entry name" value="Reovirus components"/>
    <property type="match status" value="1"/>
</dbReference>
<evidence type="ECO:0000313" key="8">
    <source>
        <dbReference type="EMBL" id="AHJ14801.1"/>
    </source>
</evidence>
<feature type="domain" description="Reovirus core-spike protein lambda-2-like first methyltransferase" evidence="6">
    <location>
        <begin position="396"/>
        <end position="687"/>
    </location>
</feature>
<dbReference type="InterPro" id="IPR048602">
    <property type="entry name" value="Reovirus_L2_7th"/>
</dbReference>
<proteinExistence type="predicted"/>
<feature type="domain" description="Reovirus core-spike protein lambda-2-like N-terminal" evidence="5">
    <location>
        <begin position="2"/>
        <end position="142"/>
    </location>
</feature>
<dbReference type="Pfam" id="PF21066">
    <property type="entry name" value="Reovirus_L2_MT2"/>
    <property type="match status" value="1"/>
</dbReference>
<dbReference type="EMBL" id="KC588376">
    <property type="protein sequence ID" value="AHJ14801.1"/>
    <property type="molecule type" value="Genomic_RNA"/>
</dbReference>
<evidence type="ECO:0000313" key="9">
    <source>
        <dbReference type="Proteomes" id="UP000232618"/>
    </source>
</evidence>
<dbReference type="InterPro" id="IPR048597">
    <property type="entry name" value="Reovirus_L2_MT2"/>
</dbReference>
<feature type="domain" description="Reovirus core-spike protein lambda-2-like 6th" evidence="1">
    <location>
        <begin position="1036"/>
        <end position="1127"/>
    </location>
</feature>
<evidence type="ECO:0000259" key="5">
    <source>
        <dbReference type="Pfam" id="PF21064"/>
    </source>
</evidence>
<organism evidence="8 9">
    <name type="scientific">Green River chinook virus</name>
    <dbReference type="NCBI Taxonomy" id="1382300"/>
    <lineage>
        <taxon>Viruses</taxon>
        <taxon>Riboviria</taxon>
        <taxon>Orthornavirae</taxon>
        <taxon>Duplornaviricota</taxon>
        <taxon>Resentoviricetes</taxon>
        <taxon>Reovirales</taxon>
        <taxon>Spinareoviridae</taxon>
        <taxon>Aquareovirus</taxon>
        <taxon>Aquareovirus oncorhynchi</taxon>
    </lineage>
</organism>
<dbReference type="InterPro" id="IPR048603">
    <property type="entry name" value="Reovirus_L2_6th"/>
</dbReference>
<dbReference type="InterPro" id="IPR048601">
    <property type="entry name" value="Reovirus_L2_GTase"/>
</dbReference>
<reference evidence="8 9" key="1">
    <citation type="submission" date="2013-02" db="EMBL/GenBank/DDBJ databases">
        <authorList>
            <person name="Rao S."/>
            <person name="Carner G.R."/>
            <person name="Winton J.R."/>
        </authorList>
    </citation>
    <scope>NUCLEOTIDE SEQUENCE [LARGE SCALE GENOMIC DNA]</scope>
</reference>
<dbReference type="Gene3D" id="3.55.60.10">
    <property type="entry name" value="Reovirus components"/>
    <property type="match status" value="1"/>
</dbReference>